<accession>A0ABU8VGY8</accession>
<reference evidence="1 2" key="1">
    <citation type="submission" date="2024-03" db="EMBL/GenBank/DDBJ databases">
        <title>Novel species of the genus Variovorax.</title>
        <authorList>
            <person name="Liu Q."/>
            <person name="Xin Y.-H."/>
        </authorList>
    </citation>
    <scope>NUCLEOTIDE SEQUENCE [LARGE SCALE GENOMIC DNA]</scope>
    <source>
        <strain evidence="1 2">KACC 18899</strain>
    </source>
</reference>
<protein>
    <submittedName>
        <fullName evidence="1">RidA family protein</fullName>
        <ecNumber evidence="1">3.5.-.-</ecNumber>
    </submittedName>
</protein>
<dbReference type="EC" id="3.5.-.-" evidence="1"/>
<dbReference type="Pfam" id="PF01042">
    <property type="entry name" value="Ribonuc_L-PSP"/>
    <property type="match status" value="1"/>
</dbReference>
<dbReference type="InterPro" id="IPR006175">
    <property type="entry name" value="YjgF/YER057c/UK114"/>
</dbReference>
<dbReference type="EMBL" id="JBBKZU010000007">
    <property type="protein sequence ID" value="MEJ8812939.1"/>
    <property type="molecule type" value="Genomic_DNA"/>
</dbReference>
<evidence type="ECO:0000313" key="2">
    <source>
        <dbReference type="Proteomes" id="UP001365846"/>
    </source>
</evidence>
<dbReference type="Proteomes" id="UP001365846">
    <property type="component" value="Unassembled WGS sequence"/>
</dbReference>
<dbReference type="RefSeq" id="WP_340358176.1">
    <property type="nucleotide sequence ID" value="NZ_JBBKZU010000007.1"/>
</dbReference>
<dbReference type="Gene3D" id="3.30.1330.40">
    <property type="entry name" value="RutC-like"/>
    <property type="match status" value="1"/>
</dbReference>
<name>A0ABU8VGY8_9BURK</name>
<proteinExistence type="predicted"/>
<keyword evidence="1" id="KW-0378">Hydrolase</keyword>
<dbReference type="PANTHER" id="PTHR11803:SF39">
    <property type="entry name" value="2-IMINOBUTANOATE_2-IMINOPROPANOATE DEAMINASE"/>
    <property type="match status" value="1"/>
</dbReference>
<dbReference type="CDD" id="cd00448">
    <property type="entry name" value="YjgF_YER057c_UK114_family"/>
    <property type="match status" value="1"/>
</dbReference>
<keyword evidence="2" id="KW-1185">Reference proteome</keyword>
<organism evidence="1 2">
    <name type="scientific">Variovorax ureilyticus</name>
    <dbReference type="NCBI Taxonomy" id="1836198"/>
    <lineage>
        <taxon>Bacteria</taxon>
        <taxon>Pseudomonadati</taxon>
        <taxon>Pseudomonadota</taxon>
        <taxon>Betaproteobacteria</taxon>
        <taxon>Burkholderiales</taxon>
        <taxon>Comamonadaceae</taxon>
        <taxon>Variovorax</taxon>
    </lineage>
</organism>
<dbReference type="GO" id="GO:0016787">
    <property type="term" value="F:hydrolase activity"/>
    <property type="evidence" value="ECO:0007669"/>
    <property type="project" value="UniProtKB-KW"/>
</dbReference>
<dbReference type="SUPFAM" id="SSF55298">
    <property type="entry name" value="YjgF-like"/>
    <property type="match status" value="1"/>
</dbReference>
<dbReference type="InterPro" id="IPR035959">
    <property type="entry name" value="RutC-like_sf"/>
</dbReference>
<gene>
    <name evidence="1" type="ORF">WKW77_17780</name>
</gene>
<sequence>MASSGRSIDLPGASHNAPIPAGARVGNILCSSAIAGKDPATGQLPEDMAAQAGNAFANLRALLEAGGATLADVVKLSVTVRDNAVREAVNAEWLAAFPDPHDRPARHITVVPLQHGMWLQLEVMAVIR</sequence>
<evidence type="ECO:0000313" key="1">
    <source>
        <dbReference type="EMBL" id="MEJ8812939.1"/>
    </source>
</evidence>
<comment type="caution">
    <text evidence="1">The sequence shown here is derived from an EMBL/GenBank/DDBJ whole genome shotgun (WGS) entry which is preliminary data.</text>
</comment>
<dbReference type="PANTHER" id="PTHR11803">
    <property type="entry name" value="2-IMINOBUTANOATE/2-IMINOPROPANOATE DEAMINASE RIDA"/>
    <property type="match status" value="1"/>
</dbReference>